<dbReference type="InterPro" id="IPR036513">
    <property type="entry name" value="STAS_dom_sf"/>
</dbReference>
<dbReference type="Proteomes" id="UP000440224">
    <property type="component" value="Unassembled WGS sequence"/>
</dbReference>
<evidence type="ECO:0000256" key="1">
    <source>
        <dbReference type="ARBA" id="ARBA00022553"/>
    </source>
</evidence>
<evidence type="ECO:0000313" key="3">
    <source>
        <dbReference type="EMBL" id="MRG92729.1"/>
    </source>
</evidence>
<gene>
    <name evidence="3" type="ORF">GF068_12430</name>
</gene>
<feature type="domain" description="STAS" evidence="2">
    <location>
        <begin position="77"/>
        <end position="188"/>
    </location>
</feature>
<protein>
    <submittedName>
        <fullName evidence="3">STAS domain-containing protein</fullName>
    </submittedName>
</protein>
<dbReference type="Gene3D" id="3.30.750.24">
    <property type="entry name" value="STAS domain"/>
    <property type="match status" value="1"/>
</dbReference>
<keyword evidence="4" id="KW-1185">Reference proteome</keyword>
<comment type="caution">
    <text evidence="3">The sequence shown here is derived from an EMBL/GenBank/DDBJ whole genome shotgun (WGS) entry which is preliminary data.</text>
</comment>
<dbReference type="AlphaFoldDB" id="A0A6N7PLD0"/>
<dbReference type="OrthoDB" id="5488593at2"/>
<dbReference type="CDD" id="cd07041">
    <property type="entry name" value="STAS_RsbR_RsbS_like"/>
    <property type="match status" value="1"/>
</dbReference>
<dbReference type="PANTHER" id="PTHR33745:SF3">
    <property type="entry name" value="RSBT CO-ANTAGONIST PROTEIN RSBRC"/>
    <property type="match status" value="1"/>
</dbReference>
<evidence type="ECO:0000259" key="2">
    <source>
        <dbReference type="PROSITE" id="PS50801"/>
    </source>
</evidence>
<keyword evidence="1" id="KW-0597">Phosphoprotein</keyword>
<dbReference type="Pfam" id="PF01740">
    <property type="entry name" value="STAS"/>
    <property type="match status" value="1"/>
</dbReference>
<evidence type="ECO:0000313" key="4">
    <source>
        <dbReference type="Proteomes" id="UP000440224"/>
    </source>
</evidence>
<name>A0A6N7PLD0_9BACT</name>
<dbReference type="EMBL" id="WJIE01000003">
    <property type="protein sequence ID" value="MRG92729.1"/>
    <property type="molecule type" value="Genomic_DNA"/>
</dbReference>
<dbReference type="RefSeq" id="WP_153819567.1">
    <property type="nucleotide sequence ID" value="NZ_WJIE01000003.1"/>
</dbReference>
<dbReference type="InterPro" id="IPR051932">
    <property type="entry name" value="Bact_StressResp_Reg"/>
</dbReference>
<dbReference type="SUPFAM" id="SSF52091">
    <property type="entry name" value="SpoIIaa-like"/>
    <property type="match status" value="1"/>
</dbReference>
<dbReference type="PROSITE" id="PS50801">
    <property type="entry name" value="STAS"/>
    <property type="match status" value="1"/>
</dbReference>
<proteinExistence type="predicted"/>
<organism evidence="3 4">
    <name type="scientific">Polyangium spumosum</name>
    <dbReference type="NCBI Taxonomy" id="889282"/>
    <lineage>
        <taxon>Bacteria</taxon>
        <taxon>Pseudomonadati</taxon>
        <taxon>Myxococcota</taxon>
        <taxon>Polyangia</taxon>
        <taxon>Polyangiales</taxon>
        <taxon>Polyangiaceae</taxon>
        <taxon>Polyangium</taxon>
    </lineage>
</organism>
<dbReference type="InterPro" id="IPR002645">
    <property type="entry name" value="STAS_dom"/>
</dbReference>
<sequence>MRPVTLDSETAVLRARVATLEALLAEHEMAAAERVARMERLVSELSAREQELAQQLVVEREKTETLERLRVAVHELSTPILEVWDGVLALPLIGVMDSKRAAQVMDTLLEAVARMKGRYVILDVTGVDVLDTATADHLLKIVRAVDLLGARCVLSGVRPSVAQTLVELGVSFGNLVTLRNLKHGLKACLRWKEAASASAEKEAAPSNGLRPGTS</sequence>
<dbReference type="PANTHER" id="PTHR33745">
    <property type="entry name" value="RSBT ANTAGONIST PROTEIN RSBS-RELATED"/>
    <property type="match status" value="1"/>
</dbReference>
<reference evidence="3 4" key="1">
    <citation type="submission" date="2019-10" db="EMBL/GenBank/DDBJ databases">
        <title>A soil myxobacterium in the family Polyangiaceae.</title>
        <authorList>
            <person name="Li Y."/>
            <person name="Wang J."/>
        </authorList>
    </citation>
    <scope>NUCLEOTIDE SEQUENCE [LARGE SCALE GENOMIC DNA]</scope>
    <source>
        <strain evidence="3 4">DSM 14734</strain>
    </source>
</reference>
<accession>A0A6N7PLD0</accession>